<dbReference type="GeneID" id="25728700"/>
<protein>
    <submittedName>
        <fullName evidence="10">Putative myeloid/lymphoid or mixed-lineage leukemia</fullName>
        <ecNumber evidence="10">2.1.1.43</ecNumber>
    </submittedName>
</protein>
<dbReference type="AlphaFoldDB" id="A0A0D2KL84"/>
<dbReference type="Pfam" id="PF00856">
    <property type="entry name" value="SET"/>
    <property type="match status" value="1"/>
</dbReference>
<evidence type="ECO:0000256" key="4">
    <source>
        <dbReference type="ARBA" id="ARBA00022603"/>
    </source>
</evidence>
<dbReference type="GO" id="GO:0005634">
    <property type="term" value="C:nucleus"/>
    <property type="evidence" value="ECO:0007669"/>
    <property type="project" value="UniProtKB-SubCell"/>
</dbReference>
<dbReference type="InterPro" id="IPR050777">
    <property type="entry name" value="SET2_Histone-Lys_MeTrsfase"/>
</dbReference>
<feature type="domain" description="Post-SET" evidence="9">
    <location>
        <begin position="84"/>
        <end position="99"/>
    </location>
</feature>
<feature type="domain" description="SET" evidence="8">
    <location>
        <begin position="1"/>
        <end position="61"/>
    </location>
</feature>
<comment type="subcellular location">
    <subcellularLocation>
        <location evidence="2">Chromosome</location>
    </subcellularLocation>
    <subcellularLocation>
        <location evidence="1">Nucleus</location>
    </subcellularLocation>
</comment>
<evidence type="ECO:0000313" key="11">
    <source>
        <dbReference type="Proteomes" id="UP000054498"/>
    </source>
</evidence>
<evidence type="ECO:0000256" key="6">
    <source>
        <dbReference type="ARBA" id="ARBA00022691"/>
    </source>
</evidence>
<dbReference type="Gene3D" id="2.170.270.10">
    <property type="entry name" value="SET domain"/>
    <property type="match status" value="1"/>
</dbReference>
<reference evidence="10 11" key="1">
    <citation type="journal article" date="2013" name="BMC Genomics">
        <title>Reconstruction of the lipid metabolism for the microalga Monoraphidium neglectum from its genome sequence reveals characteristics suitable for biofuel production.</title>
        <authorList>
            <person name="Bogen C."/>
            <person name="Al-Dilaimi A."/>
            <person name="Albersmeier A."/>
            <person name="Wichmann J."/>
            <person name="Grundmann M."/>
            <person name="Rupp O."/>
            <person name="Lauersen K.J."/>
            <person name="Blifernez-Klassen O."/>
            <person name="Kalinowski J."/>
            <person name="Goesmann A."/>
            <person name="Mussgnug J.H."/>
            <person name="Kruse O."/>
        </authorList>
    </citation>
    <scope>NUCLEOTIDE SEQUENCE [LARGE SCALE GENOMIC DNA]</scope>
    <source>
        <strain evidence="10 11">SAG 48.87</strain>
    </source>
</reference>
<name>A0A0D2KL84_9CHLO</name>
<dbReference type="PROSITE" id="PS50868">
    <property type="entry name" value="POST_SET"/>
    <property type="match status" value="1"/>
</dbReference>
<evidence type="ECO:0000256" key="1">
    <source>
        <dbReference type="ARBA" id="ARBA00004123"/>
    </source>
</evidence>
<evidence type="ECO:0000313" key="10">
    <source>
        <dbReference type="EMBL" id="KIY96523.1"/>
    </source>
</evidence>
<organism evidence="10 11">
    <name type="scientific">Monoraphidium neglectum</name>
    <dbReference type="NCBI Taxonomy" id="145388"/>
    <lineage>
        <taxon>Eukaryota</taxon>
        <taxon>Viridiplantae</taxon>
        <taxon>Chlorophyta</taxon>
        <taxon>core chlorophytes</taxon>
        <taxon>Chlorophyceae</taxon>
        <taxon>CS clade</taxon>
        <taxon>Sphaeropleales</taxon>
        <taxon>Selenastraceae</taxon>
        <taxon>Monoraphidium</taxon>
    </lineage>
</organism>
<evidence type="ECO:0000256" key="2">
    <source>
        <dbReference type="ARBA" id="ARBA00004286"/>
    </source>
</evidence>
<dbReference type="InterPro" id="IPR001214">
    <property type="entry name" value="SET_dom"/>
</dbReference>
<dbReference type="SUPFAM" id="SSF82199">
    <property type="entry name" value="SET domain"/>
    <property type="match status" value="1"/>
</dbReference>
<keyword evidence="3" id="KW-0158">Chromosome</keyword>
<dbReference type="PANTHER" id="PTHR22884">
    <property type="entry name" value="SET DOMAIN PROTEINS"/>
    <property type="match status" value="1"/>
</dbReference>
<dbReference type="GO" id="GO:0032259">
    <property type="term" value="P:methylation"/>
    <property type="evidence" value="ECO:0007669"/>
    <property type="project" value="UniProtKB-KW"/>
</dbReference>
<dbReference type="EC" id="2.1.1.43" evidence="10"/>
<accession>A0A0D2KL84</accession>
<dbReference type="EMBL" id="KK102962">
    <property type="protein sequence ID" value="KIY96523.1"/>
    <property type="molecule type" value="Genomic_DNA"/>
</dbReference>
<evidence type="ECO:0000259" key="8">
    <source>
        <dbReference type="PROSITE" id="PS50280"/>
    </source>
</evidence>
<dbReference type="KEGG" id="mng:MNEG_11438"/>
<keyword evidence="7" id="KW-0539">Nucleus</keyword>
<dbReference type="STRING" id="145388.A0A0D2KL84"/>
<proteinExistence type="predicted"/>
<sequence>MALSKSEVCDATMAGTVARFINHSCGPNCRSGTIELHGRRRVCIFAARDIAAGEELCYDYQLSVPVLDAGGADLETVARWEGVELMRCRCGAPTCRGVV</sequence>
<dbReference type="GO" id="GO:0008168">
    <property type="term" value="F:methyltransferase activity"/>
    <property type="evidence" value="ECO:0007669"/>
    <property type="project" value="UniProtKB-KW"/>
</dbReference>
<keyword evidence="6" id="KW-0949">S-adenosyl-L-methionine</keyword>
<dbReference type="GO" id="GO:0005694">
    <property type="term" value="C:chromosome"/>
    <property type="evidence" value="ECO:0007669"/>
    <property type="project" value="UniProtKB-SubCell"/>
</dbReference>
<dbReference type="OrthoDB" id="2422440at2759"/>
<dbReference type="Proteomes" id="UP000054498">
    <property type="component" value="Unassembled WGS sequence"/>
</dbReference>
<dbReference type="RefSeq" id="XP_013895543.1">
    <property type="nucleotide sequence ID" value="XM_014040089.1"/>
</dbReference>
<evidence type="ECO:0000256" key="3">
    <source>
        <dbReference type="ARBA" id="ARBA00022454"/>
    </source>
</evidence>
<evidence type="ECO:0000259" key="9">
    <source>
        <dbReference type="PROSITE" id="PS50868"/>
    </source>
</evidence>
<gene>
    <name evidence="10" type="ORF">MNEG_11438</name>
</gene>
<evidence type="ECO:0000256" key="5">
    <source>
        <dbReference type="ARBA" id="ARBA00022679"/>
    </source>
</evidence>
<keyword evidence="4 10" id="KW-0489">Methyltransferase</keyword>
<evidence type="ECO:0000256" key="7">
    <source>
        <dbReference type="ARBA" id="ARBA00023242"/>
    </source>
</evidence>
<dbReference type="PROSITE" id="PS50280">
    <property type="entry name" value="SET"/>
    <property type="match status" value="1"/>
</dbReference>
<dbReference type="InterPro" id="IPR003616">
    <property type="entry name" value="Post-SET_dom"/>
</dbReference>
<keyword evidence="11" id="KW-1185">Reference proteome</keyword>
<dbReference type="InterPro" id="IPR046341">
    <property type="entry name" value="SET_dom_sf"/>
</dbReference>
<keyword evidence="5 10" id="KW-0808">Transferase</keyword>